<evidence type="ECO:0000256" key="3">
    <source>
        <dbReference type="ARBA" id="ARBA00022448"/>
    </source>
</evidence>
<feature type="domain" description="TonB-dependent receptor plug" evidence="15">
    <location>
        <begin position="64"/>
        <end position="172"/>
    </location>
</feature>
<feature type="signal peptide" evidence="13">
    <location>
        <begin position="1"/>
        <end position="23"/>
    </location>
</feature>
<evidence type="ECO:0000256" key="8">
    <source>
        <dbReference type="ARBA" id="ARBA00023136"/>
    </source>
</evidence>
<dbReference type="STRING" id="489703.SAMN04488038_101236"/>
<keyword evidence="9" id="KW-0675">Receptor</keyword>
<feature type="chain" id="PRO_5011514400" evidence="13">
    <location>
        <begin position="24"/>
        <end position="687"/>
    </location>
</feature>
<comment type="subcellular location">
    <subcellularLocation>
        <location evidence="1 11">Cell outer membrane</location>
        <topology evidence="1 11">Multi-pass membrane protein</topology>
    </subcellularLocation>
</comment>
<organism evidence="16 17">
    <name type="scientific">Solimonas aquatica</name>
    <dbReference type="NCBI Taxonomy" id="489703"/>
    <lineage>
        <taxon>Bacteria</taxon>
        <taxon>Pseudomonadati</taxon>
        <taxon>Pseudomonadota</taxon>
        <taxon>Gammaproteobacteria</taxon>
        <taxon>Nevskiales</taxon>
        <taxon>Nevskiaceae</taxon>
        <taxon>Solimonas</taxon>
    </lineage>
</organism>
<evidence type="ECO:0000256" key="12">
    <source>
        <dbReference type="RuleBase" id="RU003357"/>
    </source>
</evidence>
<evidence type="ECO:0000256" key="6">
    <source>
        <dbReference type="ARBA" id="ARBA00022729"/>
    </source>
</evidence>
<dbReference type="PROSITE" id="PS52016">
    <property type="entry name" value="TONB_DEPENDENT_REC_3"/>
    <property type="match status" value="1"/>
</dbReference>
<dbReference type="GO" id="GO:0015344">
    <property type="term" value="F:siderophore uptake transmembrane transporter activity"/>
    <property type="evidence" value="ECO:0007669"/>
    <property type="project" value="TreeGrafter"/>
</dbReference>
<evidence type="ECO:0000256" key="9">
    <source>
        <dbReference type="ARBA" id="ARBA00023170"/>
    </source>
</evidence>
<dbReference type="PANTHER" id="PTHR30069">
    <property type="entry name" value="TONB-DEPENDENT OUTER MEMBRANE RECEPTOR"/>
    <property type="match status" value="1"/>
</dbReference>
<evidence type="ECO:0000259" key="15">
    <source>
        <dbReference type="Pfam" id="PF07715"/>
    </source>
</evidence>
<keyword evidence="7 12" id="KW-0798">TonB box</keyword>
<dbReference type="InterPro" id="IPR037066">
    <property type="entry name" value="Plug_dom_sf"/>
</dbReference>
<dbReference type="SUPFAM" id="SSF56935">
    <property type="entry name" value="Porins"/>
    <property type="match status" value="1"/>
</dbReference>
<keyword evidence="3 11" id="KW-0813">Transport</keyword>
<dbReference type="InterPro" id="IPR012910">
    <property type="entry name" value="Plug_dom"/>
</dbReference>
<evidence type="ECO:0000313" key="16">
    <source>
        <dbReference type="EMBL" id="SEP70368.1"/>
    </source>
</evidence>
<dbReference type="Pfam" id="PF00593">
    <property type="entry name" value="TonB_dep_Rec_b-barrel"/>
    <property type="match status" value="1"/>
</dbReference>
<keyword evidence="10 11" id="KW-0998">Cell outer membrane</keyword>
<dbReference type="InterPro" id="IPR036942">
    <property type="entry name" value="Beta-barrel_TonB_sf"/>
</dbReference>
<accession>A0A1H9A2Y2</accession>
<evidence type="ECO:0000256" key="11">
    <source>
        <dbReference type="PROSITE-ProRule" id="PRU01360"/>
    </source>
</evidence>
<keyword evidence="4 11" id="KW-1134">Transmembrane beta strand</keyword>
<dbReference type="AlphaFoldDB" id="A0A1H9A2Y2"/>
<evidence type="ECO:0000256" key="1">
    <source>
        <dbReference type="ARBA" id="ARBA00004571"/>
    </source>
</evidence>
<protein>
    <submittedName>
        <fullName evidence="16">Iron complex outermembrane recepter protein</fullName>
    </submittedName>
</protein>
<comment type="similarity">
    <text evidence="2">Belongs to the TonB-dependent receptor family. Hemoglobin/haptoglobin binding protein subfamily.</text>
</comment>
<dbReference type="GO" id="GO:0009279">
    <property type="term" value="C:cell outer membrane"/>
    <property type="evidence" value="ECO:0007669"/>
    <property type="project" value="UniProtKB-SubCell"/>
</dbReference>
<dbReference type="Gene3D" id="2.40.170.20">
    <property type="entry name" value="TonB-dependent receptor, beta-barrel domain"/>
    <property type="match status" value="1"/>
</dbReference>
<keyword evidence="6 13" id="KW-0732">Signal</keyword>
<reference evidence="17" key="1">
    <citation type="submission" date="2016-10" db="EMBL/GenBank/DDBJ databases">
        <authorList>
            <person name="Varghese N."/>
            <person name="Submissions S."/>
        </authorList>
    </citation>
    <scope>NUCLEOTIDE SEQUENCE [LARGE SCALE GENOMIC DNA]</scope>
    <source>
        <strain evidence="17">DSM 25927</strain>
    </source>
</reference>
<feature type="domain" description="TonB-dependent receptor-like beta-barrel" evidence="14">
    <location>
        <begin position="243"/>
        <end position="654"/>
    </location>
</feature>
<dbReference type="EMBL" id="FOFS01000001">
    <property type="protein sequence ID" value="SEP70368.1"/>
    <property type="molecule type" value="Genomic_DNA"/>
</dbReference>
<dbReference type="InterPro" id="IPR039426">
    <property type="entry name" value="TonB-dep_rcpt-like"/>
</dbReference>
<dbReference type="RefSeq" id="WP_177188784.1">
    <property type="nucleotide sequence ID" value="NZ_FOFS01000001.1"/>
</dbReference>
<sequence>MNTRFHIRLGLLLAGLYGAQAQAQTTATSTAEHDSSPAAGVGDASFVVEEVLVSARRQGLAQASDMLTSVDVAGPGLVEHANAGYAWELFGRMPGVMLTQFNQGTTSGKLSLRGFNGEGEVNAVKLLIDGVPSNSNDGNMPYIDSVMPLEIAALEVVRGTNDPRYGLYNIAGDANIVTRSGGSYQQVRGGYGGWGRYDLQAVSGYERGGFTQNYVLGYVDGDGYRHHSHSRKHSISGQWAYDFGGGQRLAFHARRYRAEAQEPGYLTDADAYANRRESYAFSASDGGERGIAQLSLHLDLQPSTQLSWSSLLYRNQLDDQRFVRFSAGVSQQERDTDETHYGARSGMTWRPDWGLLPQTLVEWGVDAEWQRNESERYSTAQRQRQTQTRDQHFAFNVYGAYAQASLRPLDWLKLVPAWRVDRVTGNFHNQLNDSRYPVNDYGLIQQPKISAVASLGQRANLYANYGRSYQVGIGSASYKIPPRTTDLKPSINNGVELGSKFVPASWLNGRIAIWRQTASDEVRRKLNDPLGDSENVGKTRRQGLDLQANVKALEQLSVWLAYAYQDSEILVPDPAAPATRGKQIDHVPHQLITGGVDYMPMPALSLSLELNTQSNYYLERTNNTGQYGELFNLNLGATYRPWPQLQLEAQVANLTNEHHEYVWWDGTQALHAPAATRAYYGAVKLSF</sequence>
<dbReference type="PANTHER" id="PTHR30069:SF29">
    <property type="entry name" value="HEMOGLOBIN AND HEMOGLOBIN-HAPTOGLOBIN-BINDING PROTEIN 1-RELATED"/>
    <property type="match status" value="1"/>
</dbReference>
<dbReference type="Gene3D" id="2.170.130.10">
    <property type="entry name" value="TonB-dependent receptor, plug domain"/>
    <property type="match status" value="1"/>
</dbReference>
<name>A0A1H9A2Y2_9GAMM</name>
<dbReference type="Proteomes" id="UP000199233">
    <property type="component" value="Unassembled WGS sequence"/>
</dbReference>
<dbReference type="Pfam" id="PF07715">
    <property type="entry name" value="Plug"/>
    <property type="match status" value="1"/>
</dbReference>
<gene>
    <name evidence="16" type="ORF">SAMN04488038_101236</name>
</gene>
<dbReference type="InterPro" id="IPR000531">
    <property type="entry name" value="Beta-barrel_TonB"/>
</dbReference>
<evidence type="ECO:0000256" key="5">
    <source>
        <dbReference type="ARBA" id="ARBA00022692"/>
    </source>
</evidence>
<evidence type="ECO:0000256" key="2">
    <source>
        <dbReference type="ARBA" id="ARBA00008143"/>
    </source>
</evidence>
<evidence type="ECO:0000256" key="13">
    <source>
        <dbReference type="SAM" id="SignalP"/>
    </source>
</evidence>
<evidence type="ECO:0000259" key="14">
    <source>
        <dbReference type="Pfam" id="PF00593"/>
    </source>
</evidence>
<evidence type="ECO:0000313" key="17">
    <source>
        <dbReference type="Proteomes" id="UP000199233"/>
    </source>
</evidence>
<keyword evidence="5 11" id="KW-0812">Transmembrane</keyword>
<keyword evidence="17" id="KW-1185">Reference proteome</keyword>
<dbReference type="GO" id="GO:0044718">
    <property type="term" value="P:siderophore transmembrane transport"/>
    <property type="evidence" value="ECO:0007669"/>
    <property type="project" value="TreeGrafter"/>
</dbReference>
<evidence type="ECO:0000256" key="4">
    <source>
        <dbReference type="ARBA" id="ARBA00022452"/>
    </source>
</evidence>
<evidence type="ECO:0000256" key="7">
    <source>
        <dbReference type="ARBA" id="ARBA00023077"/>
    </source>
</evidence>
<keyword evidence="8 11" id="KW-0472">Membrane</keyword>
<evidence type="ECO:0000256" key="10">
    <source>
        <dbReference type="ARBA" id="ARBA00023237"/>
    </source>
</evidence>
<proteinExistence type="inferred from homology"/>